<evidence type="ECO:0000259" key="6">
    <source>
        <dbReference type="PROSITE" id="PS51900"/>
    </source>
</evidence>
<evidence type="ECO:0000256" key="1">
    <source>
        <dbReference type="ARBA" id="ARBA00022908"/>
    </source>
</evidence>
<evidence type="ECO:0000256" key="3">
    <source>
        <dbReference type="ARBA" id="ARBA00023172"/>
    </source>
</evidence>
<dbReference type="InterPro" id="IPR052925">
    <property type="entry name" value="Phage_Integrase-like_Recomb"/>
</dbReference>
<dbReference type="RefSeq" id="WP_057180966.1">
    <property type="nucleotide sequence ID" value="NZ_BDQM01000014.1"/>
</dbReference>
<dbReference type="InterPro" id="IPR010998">
    <property type="entry name" value="Integrase_recombinase_N"/>
</dbReference>
<organism evidence="7 8">
    <name type="scientific">Colwellia marinimaniae</name>
    <dbReference type="NCBI Taxonomy" id="1513592"/>
    <lineage>
        <taxon>Bacteria</taxon>
        <taxon>Pseudomonadati</taxon>
        <taxon>Pseudomonadota</taxon>
        <taxon>Gammaproteobacteria</taxon>
        <taxon>Alteromonadales</taxon>
        <taxon>Colwelliaceae</taxon>
        <taxon>Colwellia</taxon>
    </lineage>
</organism>
<keyword evidence="1" id="KW-0229">DNA integration</keyword>
<dbReference type="PANTHER" id="PTHR34605:SF4">
    <property type="entry name" value="DNA ADENINE METHYLTRANSFERASE"/>
    <property type="match status" value="1"/>
</dbReference>
<evidence type="ECO:0000256" key="2">
    <source>
        <dbReference type="ARBA" id="ARBA00023125"/>
    </source>
</evidence>
<dbReference type="EMBL" id="BDQM01000014">
    <property type="protein sequence ID" value="GAW96469.1"/>
    <property type="molecule type" value="Genomic_DNA"/>
</dbReference>
<protein>
    <submittedName>
        <fullName evidence="7">Integrase</fullName>
    </submittedName>
</protein>
<keyword evidence="2 4" id="KW-0238">DNA-binding</keyword>
<dbReference type="Gene3D" id="1.10.150.130">
    <property type="match status" value="1"/>
</dbReference>
<dbReference type="PANTHER" id="PTHR34605">
    <property type="entry name" value="PHAGE_INTEGRASE DOMAIN-CONTAINING PROTEIN"/>
    <property type="match status" value="1"/>
</dbReference>
<evidence type="ECO:0000313" key="7">
    <source>
        <dbReference type="EMBL" id="GAW96469.1"/>
    </source>
</evidence>
<keyword evidence="8" id="KW-1185">Reference proteome</keyword>
<dbReference type="SUPFAM" id="SSF56349">
    <property type="entry name" value="DNA breaking-rejoining enzymes"/>
    <property type="match status" value="1"/>
</dbReference>
<accession>A0ABQ0MVS2</accession>
<dbReference type="InterPro" id="IPR011010">
    <property type="entry name" value="DNA_brk_join_enz"/>
</dbReference>
<evidence type="ECO:0000313" key="8">
    <source>
        <dbReference type="Proteomes" id="UP000197068"/>
    </source>
</evidence>
<reference evidence="7 8" key="1">
    <citation type="submission" date="2017-06" db="EMBL/GenBank/DDBJ databases">
        <title>Whole Genome Sequences of Colwellia marinimaniae MTCD1.</title>
        <authorList>
            <person name="Kusumoto H."/>
            <person name="Inoue M."/>
            <person name="Tanikawa K."/>
            <person name="Maeji H."/>
            <person name="Cameron J.H."/>
            <person name="Bartlett D.H."/>
        </authorList>
    </citation>
    <scope>NUCLEOTIDE SEQUENCE [LARGE SCALE GENOMIC DNA]</scope>
    <source>
        <strain evidence="7 8">MTCD1</strain>
    </source>
</reference>
<keyword evidence="3" id="KW-0233">DNA recombination</keyword>
<feature type="domain" description="Core-binding (CB)" evidence="6">
    <location>
        <begin position="17"/>
        <end position="104"/>
    </location>
</feature>
<dbReference type="InterPro" id="IPR002104">
    <property type="entry name" value="Integrase_catalytic"/>
</dbReference>
<dbReference type="Proteomes" id="UP000197068">
    <property type="component" value="Unassembled WGS sequence"/>
</dbReference>
<dbReference type="PROSITE" id="PS51898">
    <property type="entry name" value="TYR_RECOMBINASE"/>
    <property type="match status" value="1"/>
</dbReference>
<proteinExistence type="predicted"/>
<name>A0ABQ0MVS2_9GAMM</name>
<comment type="caution">
    <text evidence="7">The sequence shown here is derived from an EMBL/GenBank/DDBJ whole genome shotgun (WGS) entry which is preliminary data.</text>
</comment>
<sequence>MKLTELSLADLNVVVPSKHQEAANKYFTDIFNLLPANTQRSYKSDLKQYYDFCFANDMPGLTPDMDLTETSIKAYVLAMCESQLAHNTIRHRMATLSKFMAIAKFPNPLKNSEYLRDFIKLQMKAHDIYARANQAPALRLRDLEEINTHVIPKTLLDFRDLAMINIMFDGLLRADEVAPVQLKHIDYKQNKLLVPTSKTDQSGKGSLRYISNTSISYVTAYIAEANIDRKSKREKVKDDPTRINKGILFRGISPKGTTMLPFDETVTRLAHMQKIAYVNIYKSLKRIAKKAGIDLPITCHSPRVGAAVTMAENGVSMKKIQDAGDWKSPDMPARYTEQADIGNGMSDIANIFKR</sequence>
<dbReference type="Gene3D" id="1.10.443.10">
    <property type="entry name" value="Intergrase catalytic core"/>
    <property type="match status" value="1"/>
</dbReference>
<evidence type="ECO:0000256" key="4">
    <source>
        <dbReference type="PROSITE-ProRule" id="PRU01248"/>
    </source>
</evidence>
<dbReference type="PROSITE" id="PS51900">
    <property type="entry name" value="CB"/>
    <property type="match status" value="1"/>
</dbReference>
<gene>
    <name evidence="7" type="ORF">MTCD1_02084</name>
</gene>
<feature type="domain" description="Tyr recombinase" evidence="5">
    <location>
        <begin position="133"/>
        <end position="350"/>
    </location>
</feature>
<evidence type="ECO:0000259" key="5">
    <source>
        <dbReference type="PROSITE" id="PS51898"/>
    </source>
</evidence>
<dbReference type="SUPFAM" id="SSF47823">
    <property type="entry name" value="lambda integrase-like, N-terminal domain"/>
    <property type="match status" value="1"/>
</dbReference>
<dbReference type="InterPro" id="IPR044068">
    <property type="entry name" value="CB"/>
</dbReference>
<dbReference type="InterPro" id="IPR013762">
    <property type="entry name" value="Integrase-like_cat_sf"/>
</dbReference>
<dbReference type="Pfam" id="PF00589">
    <property type="entry name" value="Phage_integrase"/>
    <property type="match status" value="1"/>
</dbReference>